<proteinExistence type="predicted"/>
<protein>
    <submittedName>
        <fullName evidence="3">Uncharacterized protein</fullName>
    </submittedName>
</protein>
<keyword evidence="1" id="KW-1133">Transmembrane helix</keyword>
<evidence type="ECO:0000313" key="3">
    <source>
        <dbReference type="EMBL" id="BAD22444.1"/>
    </source>
</evidence>
<sequence length="109" mass="11924">MGKPYYIDPMNDWPIDLIFFILSLLVVLALRLWEAEPDLQGGGNVDELYADKRLGAIGSMVPADLIVSIPLCWTEGRLVGQTGLVKPMALVSSTASAVPLRLITVRLPF</sequence>
<evidence type="ECO:0000313" key="4">
    <source>
        <dbReference type="Proteomes" id="UP000000763"/>
    </source>
</evidence>
<dbReference type="EMBL" id="AP005680">
    <property type="protein sequence ID" value="BAD22363.1"/>
    <property type="molecule type" value="Genomic_DNA"/>
</dbReference>
<feature type="transmembrane region" description="Helical" evidence="1">
    <location>
        <begin position="13"/>
        <end position="33"/>
    </location>
</feature>
<accession>Q6K374</accession>
<gene>
    <name evidence="2" type="ORF">OJ1352_A10.3</name>
    <name evidence="3" type="ORF">OSJNBa0025H18.34</name>
</gene>
<dbReference type="EMBL" id="AP005725">
    <property type="protein sequence ID" value="BAD22444.1"/>
    <property type="molecule type" value="Genomic_DNA"/>
</dbReference>
<evidence type="ECO:0000313" key="2">
    <source>
        <dbReference type="EMBL" id="BAD22363.1"/>
    </source>
</evidence>
<evidence type="ECO:0000256" key="1">
    <source>
        <dbReference type="SAM" id="Phobius"/>
    </source>
</evidence>
<organism evidence="3 4">
    <name type="scientific">Oryza sativa subsp. japonica</name>
    <name type="common">Rice</name>
    <dbReference type="NCBI Taxonomy" id="39947"/>
    <lineage>
        <taxon>Eukaryota</taxon>
        <taxon>Viridiplantae</taxon>
        <taxon>Streptophyta</taxon>
        <taxon>Embryophyta</taxon>
        <taxon>Tracheophyta</taxon>
        <taxon>Spermatophyta</taxon>
        <taxon>Magnoliopsida</taxon>
        <taxon>Liliopsida</taxon>
        <taxon>Poales</taxon>
        <taxon>Poaceae</taxon>
        <taxon>BOP clade</taxon>
        <taxon>Oryzoideae</taxon>
        <taxon>Oryzeae</taxon>
        <taxon>Oryzinae</taxon>
        <taxon>Oryza</taxon>
        <taxon>Oryza sativa</taxon>
    </lineage>
</organism>
<dbReference type="Proteomes" id="UP000000763">
    <property type="component" value="Chromosome 9"/>
</dbReference>
<reference evidence="4" key="4">
    <citation type="journal article" date="2008" name="Nucleic Acids Res.">
        <title>The rice annotation project database (RAP-DB): 2008 update.</title>
        <authorList>
            <consortium name="The rice annotation project (RAP)"/>
        </authorList>
    </citation>
    <scope>GENOME REANNOTATION</scope>
    <source>
        <strain evidence="4">cv. Nipponbare</strain>
    </source>
</reference>
<keyword evidence="1" id="KW-0812">Transmembrane</keyword>
<name>Q6K374_ORYSJ</name>
<reference evidence="3" key="2">
    <citation type="submission" date="2002-09" db="EMBL/GenBank/DDBJ databases">
        <title>Oryza sativa nipponbare(GA3) genomic DNA, chromosome 9, BAC clone:OSJNBa0025H18.</title>
        <authorList>
            <person name="Sasaki T."/>
            <person name="Matsumoto T."/>
            <person name="Katayose Y."/>
        </authorList>
    </citation>
    <scope>NUCLEOTIDE SEQUENCE</scope>
</reference>
<reference evidence="2" key="1">
    <citation type="submission" date="2002-09" db="EMBL/GenBank/DDBJ databases">
        <title>Oryza sativa nipponbare(GA3) genomic DNA, chromosome 9, BAC clone:OJ1352_A10.</title>
        <authorList>
            <person name="Sasaki T."/>
            <person name="Matsumoto T."/>
            <person name="Hattori M."/>
            <person name="Sakaki Y."/>
            <person name="Katayose Y."/>
        </authorList>
    </citation>
    <scope>NUCLEOTIDE SEQUENCE</scope>
</reference>
<reference evidence="4" key="3">
    <citation type="journal article" date="2005" name="Nature">
        <title>The map-based sequence of the rice genome.</title>
        <authorList>
            <consortium name="International rice genome sequencing project (IRGSP)"/>
            <person name="Matsumoto T."/>
            <person name="Wu J."/>
            <person name="Kanamori H."/>
            <person name="Katayose Y."/>
            <person name="Fujisawa M."/>
            <person name="Namiki N."/>
            <person name="Mizuno H."/>
            <person name="Yamamoto K."/>
            <person name="Antonio B.A."/>
            <person name="Baba T."/>
            <person name="Sakata K."/>
            <person name="Nagamura Y."/>
            <person name="Aoki H."/>
            <person name="Arikawa K."/>
            <person name="Arita K."/>
            <person name="Bito T."/>
            <person name="Chiden Y."/>
            <person name="Fujitsuka N."/>
            <person name="Fukunaka R."/>
            <person name="Hamada M."/>
            <person name="Harada C."/>
            <person name="Hayashi A."/>
            <person name="Hijishita S."/>
            <person name="Honda M."/>
            <person name="Hosokawa S."/>
            <person name="Ichikawa Y."/>
            <person name="Idonuma A."/>
            <person name="Iijima M."/>
            <person name="Ikeda M."/>
            <person name="Ikeno M."/>
            <person name="Ito K."/>
            <person name="Ito S."/>
            <person name="Ito T."/>
            <person name="Ito Y."/>
            <person name="Ito Y."/>
            <person name="Iwabuchi A."/>
            <person name="Kamiya K."/>
            <person name="Karasawa W."/>
            <person name="Kurita K."/>
            <person name="Katagiri S."/>
            <person name="Kikuta A."/>
            <person name="Kobayashi H."/>
            <person name="Kobayashi N."/>
            <person name="Machita K."/>
            <person name="Maehara T."/>
            <person name="Masukawa M."/>
            <person name="Mizubayashi T."/>
            <person name="Mukai Y."/>
            <person name="Nagasaki H."/>
            <person name="Nagata Y."/>
            <person name="Naito S."/>
            <person name="Nakashima M."/>
            <person name="Nakama Y."/>
            <person name="Nakamichi Y."/>
            <person name="Nakamura M."/>
            <person name="Meguro A."/>
            <person name="Negishi M."/>
            <person name="Ohta I."/>
            <person name="Ohta T."/>
            <person name="Okamoto M."/>
            <person name="Ono N."/>
            <person name="Saji S."/>
            <person name="Sakaguchi M."/>
            <person name="Sakai K."/>
            <person name="Shibata M."/>
            <person name="Shimokawa T."/>
            <person name="Song J."/>
            <person name="Takazaki Y."/>
            <person name="Terasawa K."/>
            <person name="Tsugane M."/>
            <person name="Tsuji K."/>
            <person name="Ueda S."/>
            <person name="Waki K."/>
            <person name="Yamagata H."/>
            <person name="Yamamoto M."/>
            <person name="Yamamoto S."/>
            <person name="Yamane H."/>
            <person name="Yoshiki S."/>
            <person name="Yoshihara R."/>
            <person name="Yukawa K."/>
            <person name="Zhong H."/>
            <person name="Yano M."/>
            <person name="Yuan Q."/>
            <person name="Ouyang S."/>
            <person name="Liu J."/>
            <person name="Jones K.M."/>
            <person name="Gansberger K."/>
            <person name="Moffat K."/>
            <person name="Hill J."/>
            <person name="Bera J."/>
            <person name="Fadrosh D."/>
            <person name="Jin S."/>
            <person name="Johri S."/>
            <person name="Kim M."/>
            <person name="Overton L."/>
            <person name="Reardon M."/>
            <person name="Tsitrin T."/>
            <person name="Vuong H."/>
            <person name="Weaver B."/>
            <person name="Ciecko A."/>
            <person name="Tallon L."/>
            <person name="Jackson J."/>
            <person name="Pai G."/>
            <person name="Aken S.V."/>
            <person name="Utterback T."/>
            <person name="Reidmuller S."/>
            <person name="Feldblyum T."/>
            <person name="Hsiao J."/>
            <person name="Zismann V."/>
            <person name="Iobst S."/>
            <person name="de Vazeille A.R."/>
            <person name="Buell C.R."/>
            <person name="Ying K."/>
            <person name="Li Y."/>
            <person name="Lu T."/>
            <person name="Huang Y."/>
            <person name="Zhao Q."/>
            <person name="Feng Q."/>
            <person name="Zhang L."/>
            <person name="Zhu J."/>
            <person name="Weng Q."/>
            <person name="Mu J."/>
            <person name="Lu Y."/>
            <person name="Fan D."/>
            <person name="Liu Y."/>
            <person name="Guan J."/>
            <person name="Zhang Y."/>
            <person name="Yu S."/>
            <person name="Liu X."/>
            <person name="Zhang Y."/>
            <person name="Hong G."/>
            <person name="Han B."/>
            <person name="Choisne N."/>
            <person name="Demange N."/>
            <person name="Orjeda G."/>
            <person name="Samain S."/>
            <person name="Cattolico L."/>
            <person name="Pelletier E."/>
            <person name="Couloux A."/>
            <person name="Segurens B."/>
            <person name="Wincker P."/>
            <person name="D'Hont A."/>
            <person name="Scarpelli C."/>
            <person name="Weissenbach J."/>
            <person name="Salanoubat M."/>
            <person name="Quetier F."/>
            <person name="Yu Y."/>
            <person name="Kim H.R."/>
            <person name="Rambo T."/>
            <person name="Currie J."/>
            <person name="Collura K."/>
            <person name="Luo M."/>
            <person name="Yang T."/>
            <person name="Ammiraju J.S.S."/>
            <person name="Engler F."/>
            <person name="Soderlund C."/>
            <person name="Wing R.A."/>
            <person name="Palmer L.E."/>
            <person name="de la Bastide M."/>
            <person name="Spiegel L."/>
            <person name="Nascimento L."/>
            <person name="Zutavern T."/>
            <person name="O'Shaughnessy A."/>
            <person name="Dike S."/>
            <person name="Dedhia N."/>
            <person name="Preston R."/>
            <person name="Balija V."/>
            <person name="McCombie W.R."/>
            <person name="Chow T."/>
            <person name="Chen H."/>
            <person name="Chung M."/>
            <person name="Chen C."/>
            <person name="Shaw J."/>
            <person name="Wu H."/>
            <person name="Hsiao K."/>
            <person name="Chao Y."/>
            <person name="Chu M."/>
            <person name="Cheng C."/>
            <person name="Hour A."/>
            <person name="Lee P."/>
            <person name="Lin S."/>
            <person name="Lin Y."/>
            <person name="Liou J."/>
            <person name="Liu S."/>
            <person name="Hsing Y."/>
            <person name="Raghuvanshi S."/>
            <person name="Mohanty A."/>
            <person name="Bharti A.K."/>
            <person name="Gaur A."/>
            <person name="Gupta V."/>
            <person name="Kumar D."/>
            <person name="Ravi V."/>
            <person name="Vij S."/>
            <person name="Kapur A."/>
            <person name="Khurana P."/>
            <person name="Khurana P."/>
            <person name="Khurana J.P."/>
            <person name="Tyagi A.K."/>
            <person name="Gaikwad K."/>
            <person name="Singh A."/>
            <person name="Dalal V."/>
            <person name="Srivastava S."/>
            <person name="Dixit A."/>
            <person name="Pal A.K."/>
            <person name="Ghazi I.A."/>
            <person name="Yadav M."/>
            <person name="Pandit A."/>
            <person name="Bhargava A."/>
            <person name="Sureshbabu K."/>
            <person name="Batra K."/>
            <person name="Sharma T.R."/>
            <person name="Mohapatra T."/>
            <person name="Singh N.K."/>
            <person name="Messing J."/>
            <person name="Nelson A.B."/>
            <person name="Fuks G."/>
            <person name="Kavchok S."/>
            <person name="Keizer G."/>
            <person name="Linton E."/>
            <person name="Llaca V."/>
            <person name="Song R."/>
            <person name="Tanyolac B."/>
            <person name="Young S."/>
            <person name="Ho-Il K."/>
            <person name="Hahn J.H."/>
            <person name="Sangsakoo G."/>
            <person name="Vanavichit A."/>
            <person name="de Mattos Luiz.A.T."/>
            <person name="Zimmer P.D."/>
            <person name="Malone G."/>
            <person name="Dellagostin O."/>
            <person name="de Oliveira A.C."/>
            <person name="Bevan M."/>
            <person name="Bancroft I."/>
            <person name="Minx P."/>
            <person name="Cordum H."/>
            <person name="Wilson R."/>
            <person name="Cheng Z."/>
            <person name="Jin W."/>
            <person name="Jiang J."/>
            <person name="Leong S.A."/>
            <person name="Iwama H."/>
            <person name="Gojobori T."/>
            <person name="Itoh T."/>
            <person name="Niimura Y."/>
            <person name="Fujii Y."/>
            <person name="Habara T."/>
            <person name="Sakai H."/>
            <person name="Sato Y."/>
            <person name="Wilson G."/>
            <person name="Kumar K."/>
            <person name="McCouch S."/>
            <person name="Juretic N."/>
            <person name="Hoen D."/>
            <person name="Wright S."/>
            <person name="Bruskiewich R."/>
            <person name="Bureau T."/>
            <person name="Miyao A."/>
            <person name="Hirochika H."/>
            <person name="Nishikawa T."/>
            <person name="Kadowaki K."/>
            <person name="Sugiura M."/>
            <person name="Burr B."/>
            <person name="Sasaki T."/>
        </authorList>
    </citation>
    <scope>NUCLEOTIDE SEQUENCE [LARGE SCALE GENOMIC DNA]</scope>
    <source>
        <strain evidence="4">cv. Nipponbare</strain>
    </source>
</reference>
<keyword evidence="1" id="KW-0472">Membrane</keyword>
<dbReference type="AlphaFoldDB" id="Q6K374"/>